<dbReference type="GO" id="GO:0016705">
    <property type="term" value="F:oxidoreductase activity, acting on paired donors, with incorporation or reduction of molecular oxygen"/>
    <property type="evidence" value="ECO:0007669"/>
    <property type="project" value="InterPro"/>
</dbReference>
<comment type="subcellular location">
    <subcellularLocation>
        <location evidence="2">Membrane</location>
        <topology evidence="2">Single-pass membrane protein</topology>
    </subcellularLocation>
</comment>
<evidence type="ECO:0000256" key="2">
    <source>
        <dbReference type="ARBA" id="ARBA00004167"/>
    </source>
</evidence>
<dbReference type="AlphaFoldDB" id="A0A2G2Z1V5"/>
<evidence type="ECO:0000256" key="7">
    <source>
        <dbReference type="ARBA" id="ARBA00022989"/>
    </source>
</evidence>
<keyword evidence="13" id="KW-1185">Reference proteome</keyword>
<keyword evidence="4" id="KW-0349">Heme</keyword>
<evidence type="ECO:0000256" key="9">
    <source>
        <dbReference type="ARBA" id="ARBA00023004"/>
    </source>
</evidence>
<keyword evidence="6" id="KW-0479">Metal-binding</keyword>
<comment type="caution">
    <text evidence="12">The sequence shown here is derived from an EMBL/GenBank/DDBJ whole genome shotgun (WGS) entry which is preliminary data.</text>
</comment>
<evidence type="ECO:0000313" key="13">
    <source>
        <dbReference type="Proteomes" id="UP000222542"/>
    </source>
</evidence>
<keyword evidence="7" id="KW-1133">Transmembrane helix</keyword>
<evidence type="ECO:0000256" key="4">
    <source>
        <dbReference type="ARBA" id="ARBA00022617"/>
    </source>
</evidence>
<dbReference type="OMA" id="MVESIFT"/>
<evidence type="ECO:0000313" key="12">
    <source>
        <dbReference type="EMBL" id="PHT75881.1"/>
    </source>
</evidence>
<dbReference type="SUPFAM" id="SSF48264">
    <property type="entry name" value="Cytochrome P450"/>
    <property type="match status" value="1"/>
</dbReference>
<reference evidence="12 13" key="1">
    <citation type="journal article" date="2014" name="Nat. Genet.">
        <title>Genome sequence of the hot pepper provides insights into the evolution of pungency in Capsicum species.</title>
        <authorList>
            <person name="Kim S."/>
            <person name="Park M."/>
            <person name="Yeom S.I."/>
            <person name="Kim Y.M."/>
            <person name="Lee J.M."/>
            <person name="Lee H.A."/>
            <person name="Seo E."/>
            <person name="Choi J."/>
            <person name="Cheong K."/>
            <person name="Kim K.T."/>
            <person name="Jung K."/>
            <person name="Lee G.W."/>
            <person name="Oh S.K."/>
            <person name="Bae C."/>
            <person name="Kim S.B."/>
            <person name="Lee H.Y."/>
            <person name="Kim S.Y."/>
            <person name="Kim M.S."/>
            <person name="Kang B.C."/>
            <person name="Jo Y.D."/>
            <person name="Yang H.B."/>
            <person name="Jeong H.J."/>
            <person name="Kang W.H."/>
            <person name="Kwon J.K."/>
            <person name="Shin C."/>
            <person name="Lim J.Y."/>
            <person name="Park J.H."/>
            <person name="Huh J.H."/>
            <person name="Kim J.S."/>
            <person name="Kim B.D."/>
            <person name="Cohen O."/>
            <person name="Paran I."/>
            <person name="Suh M.C."/>
            <person name="Lee S.B."/>
            <person name="Kim Y.K."/>
            <person name="Shin Y."/>
            <person name="Noh S.J."/>
            <person name="Park J."/>
            <person name="Seo Y.S."/>
            <person name="Kwon S.Y."/>
            <person name="Kim H.A."/>
            <person name="Park J.M."/>
            <person name="Kim H.J."/>
            <person name="Choi S.B."/>
            <person name="Bosland P.W."/>
            <person name="Reeves G."/>
            <person name="Jo S.H."/>
            <person name="Lee B.W."/>
            <person name="Cho H.T."/>
            <person name="Choi H.S."/>
            <person name="Lee M.S."/>
            <person name="Yu Y."/>
            <person name="Do Choi Y."/>
            <person name="Park B.S."/>
            <person name="van Deynze A."/>
            <person name="Ashrafi H."/>
            <person name="Hill T."/>
            <person name="Kim W.T."/>
            <person name="Pai H.S."/>
            <person name="Ahn H.K."/>
            <person name="Yeam I."/>
            <person name="Giovannoni J.J."/>
            <person name="Rose J.K."/>
            <person name="Sorensen I."/>
            <person name="Lee S.J."/>
            <person name="Kim R.W."/>
            <person name="Choi I.Y."/>
            <person name="Choi B.S."/>
            <person name="Lim J.S."/>
            <person name="Lee Y.H."/>
            <person name="Choi D."/>
        </authorList>
    </citation>
    <scope>NUCLEOTIDE SEQUENCE [LARGE SCALE GENOMIC DNA]</scope>
    <source>
        <strain evidence="13">cv. CM334</strain>
    </source>
</reference>
<evidence type="ECO:0000256" key="8">
    <source>
        <dbReference type="ARBA" id="ARBA00023002"/>
    </source>
</evidence>
<dbReference type="STRING" id="4072.A0A2G2Z1V5"/>
<evidence type="ECO:0000256" key="3">
    <source>
        <dbReference type="ARBA" id="ARBA00010617"/>
    </source>
</evidence>
<dbReference type="GO" id="GO:0004497">
    <property type="term" value="F:monooxygenase activity"/>
    <property type="evidence" value="ECO:0007669"/>
    <property type="project" value="UniProtKB-KW"/>
</dbReference>
<dbReference type="GO" id="GO:0005506">
    <property type="term" value="F:iron ion binding"/>
    <property type="evidence" value="ECO:0007669"/>
    <property type="project" value="InterPro"/>
</dbReference>
<dbReference type="Proteomes" id="UP000222542">
    <property type="component" value="Unassembled WGS sequence"/>
</dbReference>
<dbReference type="Gramene" id="PHT75881">
    <property type="protein sequence ID" value="PHT75881"/>
    <property type="gene ID" value="T459_19403"/>
</dbReference>
<dbReference type="GO" id="GO:0016020">
    <property type="term" value="C:membrane"/>
    <property type="evidence" value="ECO:0007669"/>
    <property type="project" value="UniProtKB-SubCell"/>
</dbReference>
<proteinExistence type="inferred from homology"/>
<organism evidence="12 13">
    <name type="scientific">Capsicum annuum</name>
    <name type="common">Capsicum pepper</name>
    <dbReference type="NCBI Taxonomy" id="4072"/>
    <lineage>
        <taxon>Eukaryota</taxon>
        <taxon>Viridiplantae</taxon>
        <taxon>Streptophyta</taxon>
        <taxon>Embryophyta</taxon>
        <taxon>Tracheophyta</taxon>
        <taxon>Spermatophyta</taxon>
        <taxon>Magnoliopsida</taxon>
        <taxon>eudicotyledons</taxon>
        <taxon>Gunneridae</taxon>
        <taxon>Pentapetalae</taxon>
        <taxon>asterids</taxon>
        <taxon>lamiids</taxon>
        <taxon>Solanales</taxon>
        <taxon>Solanaceae</taxon>
        <taxon>Solanoideae</taxon>
        <taxon>Capsiceae</taxon>
        <taxon>Capsicum</taxon>
    </lineage>
</organism>
<evidence type="ECO:0000256" key="1">
    <source>
        <dbReference type="ARBA" id="ARBA00001971"/>
    </source>
</evidence>
<dbReference type="EMBL" id="AYRZ02000007">
    <property type="protein sequence ID" value="PHT75881.1"/>
    <property type="molecule type" value="Genomic_DNA"/>
</dbReference>
<keyword evidence="10" id="KW-0503">Monooxygenase</keyword>
<evidence type="ECO:0000256" key="11">
    <source>
        <dbReference type="ARBA" id="ARBA00023136"/>
    </source>
</evidence>
<keyword evidence="8" id="KW-0560">Oxidoreductase</keyword>
<dbReference type="GO" id="GO:0020037">
    <property type="term" value="F:heme binding"/>
    <property type="evidence" value="ECO:0007669"/>
    <property type="project" value="InterPro"/>
</dbReference>
<keyword evidence="11" id="KW-0472">Membrane</keyword>
<accession>A0A2G2Z1V5</accession>
<comment type="similarity">
    <text evidence="3">Belongs to the cytochrome P450 family.</text>
</comment>
<keyword evidence="5" id="KW-0812">Transmembrane</keyword>
<evidence type="ECO:0000256" key="10">
    <source>
        <dbReference type="ARBA" id="ARBA00023033"/>
    </source>
</evidence>
<dbReference type="PANTHER" id="PTHR47944:SF10">
    <property type="entry name" value="CYTOCHROME P450 98A9"/>
    <property type="match status" value="1"/>
</dbReference>
<evidence type="ECO:0000256" key="5">
    <source>
        <dbReference type="ARBA" id="ARBA00022692"/>
    </source>
</evidence>
<dbReference type="Gene3D" id="1.10.630.10">
    <property type="entry name" value="Cytochrome P450"/>
    <property type="match status" value="1"/>
</dbReference>
<comment type="cofactor">
    <cofactor evidence="1">
        <name>heme</name>
        <dbReference type="ChEBI" id="CHEBI:30413"/>
    </cofactor>
</comment>
<name>A0A2G2Z1V5_CAPAN</name>
<keyword evidence="9" id="KW-0408">Iron</keyword>
<dbReference type="InterPro" id="IPR036396">
    <property type="entry name" value="Cyt_P450_sf"/>
</dbReference>
<gene>
    <name evidence="12" type="ORF">T459_19403</name>
</gene>
<protein>
    <submittedName>
        <fullName evidence="12">Uncharacterized protein</fullName>
    </submittedName>
</protein>
<reference evidence="12 13" key="2">
    <citation type="journal article" date="2017" name="Genome Biol.">
        <title>New reference genome sequences of hot pepper reveal the massive evolution of plant disease-resistance genes by retroduplication.</title>
        <authorList>
            <person name="Kim S."/>
            <person name="Park J."/>
            <person name="Yeom S.I."/>
            <person name="Kim Y.M."/>
            <person name="Seo E."/>
            <person name="Kim K.T."/>
            <person name="Kim M.S."/>
            <person name="Lee J.M."/>
            <person name="Cheong K."/>
            <person name="Shin H.S."/>
            <person name="Kim S.B."/>
            <person name="Han K."/>
            <person name="Lee J."/>
            <person name="Park M."/>
            <person name="Lee H.A."/>
            <person name="Lee H.Y."/>
            <person name="Lee Y."/>
            <person name="Oh S."/>
            <person name="Lee J.H."/>
            <person name="Choi E."/>
            <person name="Choi E."/>
            <person name="Lee S.E."/>
            <person name="Jeon J."/>
            <person name="Kim H."/>
            <person name="Choi G."/>
            <person name="Song H."/>
            <person name="Lee J."/>
            <person name="Lee S.C."/>
            <person name="Kwon J.K."/>
            <person name="Lee H.Y."/>
            <person name="Koo N."/>
            <person name="Hong Y."/>
            <person name="Kim R.W."/>
            <person name="Kang W.H."/>
            <person name="Huh J.H."/>
            <person name="Kang B.C."/>
            <person name="Yang T.J."/>
            <person name="Lee Y.H."/>
            <person name="Bennetzen J.L."/>
            <person name="Choi D."/>
        </authorList>
    </citation>
    <scope>NUCLEOTIDE SEQUENCE [LARGE SCALE GENOMIC DNA]</scope>
    <source>
        <strain evidence="13">cv. CM334</strain>
    </source>
</reference>
<evidence type="ECO:0000256" key="6">
    <source>
        <dbReference type="ARBA" id="ARBA00022723"/>
    </source>
</evidence>
<dbReference type="PANTHER" id="PTHR47944">
    <property type="entry name" value="CYTOCHROME P450 98A9"/>
    <property type="match status" value="1"/>
</dbReference>
<sequence length="147" mass="17156">MITGDVSETMMLRGYLRIVAFNKKTRLRFGKRFMNSQGEVDEQGQDLKIILTNGFKIFGKHKLGEFVPSLCWAFKYYNEAIEAQDRYLDKFSRTIMEEHIIARKKTGETKHHFVNSLLTLQKEYDLSDDTIITLFGVSTCTNRVQFL</sequence>